<comment type="caution">
    <text evidence="2">The sequence shown here is derived from an EMBL/GenBank/DDBJ whole genome shotgun (WGS) entry which is preliminary data.</text>
</comment>
<dbReference type="EMBL" id="MVHE01000003">
    <property type="protein sequence ID" value="ORA25247.1"/>
    <property type="molecule type" value="Genomic_DNA"/>
</dbReference>
<organism evidence="2 3">
    <name type="scientific">Mycobacterium angelicum</name>
    <dbReference type="NCBI Taxonomy" id="470074"/>
    <lineage>
        <taxon>Bacteria</taxon>
        <taxon>Bacillati</taxon>
        <taxon>Actinomycetota</taxon>
        <taxon>Actinomycetes</taxon>
        <taxon>Mycobacteriales</taxon>
        <taxon>Mycobacteriaceae</taxon>
        <taxon>Mycobacterium</taxon>
    </lineage>
</organism>
<dbReference type="Proteomes" id="UP000192284">
    <property type="component" value="Unassembled WGS sequence"/>
</dbReference>
<sequence>MRQLNRVRDGFRRHWTKDRRRSESGRRRHSRSGFNSHAGRRFGLDLWRSHRLSERPGHLFDKRAIARGEVSGYLLHFLSRWRRGGIGVEG</sequence>
<keyword evidence="3" id="KW-1185">Reference proteome</keyword>
<gene>
    <name evidence="2" type="ORF">BST12_02865</name>
</gene>
<reference evidence="2 3" key="1">
    <citation type="submission" date="2017-02" db="EMBL/GenBank/DDBJ databases">
        <title>The new phylogeny of genus Mycobacterium.</title>
        <authorList>
            <person name="Tortoli E."/>
            <person name="Trovato A."/>
            <person name="Cirillo D.M."/>
        </authorList>
    </citation>
    <scope>NUCLEOTIDE SEQUENCE [LARGE SCALE GENOMIC DNA]</scope>
    <source>
        <strain evidence="2 3">DSM 45057</strain>
    </source>
</reference>
<evidence type="ECO:0000313" key="3">
    <source>
        <dbReference type="Proteomes" id="UP000192284"/>
    </source>
</evidence>
<protein>
    <submittedName>
        <fullName evidence="2">Uncharacterized protein</fullName>
    </submittedName>
</protein>
<name>A0A1X0A5B2_MYCAN</name>
<evidence type="ECO:0000313" key="2">
    <source>
        <dbReference type="EMBL" id="ORA25247.1"/>
    </source>
</evidence>
<feature type="compositionally biased region" description="Basic and acidic residues" evidence="1">
    <location>
        <begin position="1"/>
        <end position="12"/>
    </location>
</feature>
<accession>A0A1X0A5B2</accession>
<feature type="region of interest" description="Disordered" evidence="1">
    <location>
        <begin position="1"/>
        <end position="38"/>
    </location>
</feature>
<dbReference type="AlphaFoldDB" id="A0A1X0A5B2"/>
<proteinExistence type="predicted"/>
<evidence type="ECO:0000256" key="1">
    <source>
        <dbReference type="SAM" id="MobiDB-lite"/>
    </source>
</evidence>